<comment type="caution">
    <text evidence="2">The sequence shown here is derived from an EMBL/GenBank/DDBJ whole genome shotgun (WGS) entry which is preliminary data.</text>
</comment>
<dbReference type="GO" id="GO:0009253">
    <property type="term" value="P:peptidoglycan catabolic process"/>
    <property type="evidence" value="ECO:0007669"/>
    <property type="project" value="InterPro"/>
</dbReference>
<reference evidence="2 3" key="1">
    <citation type="submission" date="2020-07" db="EMBL/GenBank/DDBJ databases">
        <title>Description of Limosilactobacillus balticus sp. nov., Limosilactobacillus agrestis sp. nov., Limosilactobacillus albertensis sp. nov., Limosilactobacillus rudii sp. nov., Limosilactobacillus fastidiosus sp. nov., five novel Limosilactobacillus species isolated from the vertebrate gastrointestinal tract, and proposal of 6 subspecies of Limosilactobacillus reuteri adapted to the gastrointestinal tract of specific vertebrate hosts.</title>
        <authorList>
            <person name="Li F."/>
            <person name="Cheng C."/>
            <person name="Zheng J."/>
            <person name="Quevedo R.M."/>
            <person name="Li J."/>
            <person name="Roos S."/>
            <person name="Gaenzle M.G."/>
            <person name="Walter J."/>
        </authorList>
    </citation>
    <scope>NUCLEOTIDE SEQUENCE [LARGE SCALE GENOMIC DNA]</scope>
    <source>
        <strain evidence="2 3">STM2_1</strain>
    </source>
</reference>
<name>A0A7W3ULP1_9LACO</name>
<dbReference type="SMART" id="SM00644">
    <property type="entry name" value="Ami_2"/>
    <property type="match status" value="1"/>
</dbReference>
<dbReference type="SUPFAM" id="SSF55846">
    <property type="entry name" value="N-acetylmuramoyl-L-alanine amidase-like"/>
    <property type="match status" value="1"/>
</dbReference>
<dbReference type="AlphaFoldDB" id="A0A7W3ULP1"/>
<dbReference type="CDD" id="cd06583">
    <property type="entry name" value="PGRP"/>
    <property type="match status" value="1"/>
</dbReference>
<gene>
    <name evidence="2" type="ORF">H5S09_07460</name>
</gene>
<accession>A0A7W3ULP1</accession>
<dbReference type="InterPro" id="IPR002502">
    <property type="entry name" value="Amidase_domain"/>
</dbReference>
<evidence type="ECO:0000259" key="1">
    <source>
        <dbReference type="SMART" id="SM00644"/>
    </source>
</evidence>
<protein>
    <submittedName>
        <fullName evidence="2">N-acetylmuramoyl-L-alanine amidase</fullName>
    </submittedName>
</protein>
<evidence type="ECO:0000313" key="3">
    <source>
        <dbReference type="Proteomes" id="UP000517106"/>
    </source>
</evidence>
<dbReference type="GO" id="GO:0008745">
    <property type="term" value="F:N-acetylmuramoyl-L-alanine amidase activity"/>
    <property type="evidence" value="ECO:0007669"/>
    <property type="project" value="InterPro"/>
</dbReference>
<sequence length="312" mass="35262">MRKRKNKKQRQARTYLLLSLLLIGGLVLGTYYNHQSRTVSNSYIVDETVKLSSGANVYDSLSAMKKTNTKFNPEVTYKVNRYYLTGKDGNEVYARFNYDGHNYFVQSTDISIAMTNAINKYIAQAGYPHAKIEQQISPRFTQQKYKTASGKPRGVIIHDTGNENSTISSEISYMEKNYTATRVFVHTFIDARQILNIADTKYMAEGAGPRANPSFIQFEMPHEYTATTFANQLANAAYYTAYNLKQNNLPVIKGNKDGGGTVWTHAMVSNYLGGTDHQDPVSYWSASAQKLFGTSYTINDFIVLVQAYYNQM</sequence>
<feature type="domain" description="N-acetylmuramoyl-L-alanine amidase" evidence="1">
    <location>
        <begin position="140"/>
        <end position="281"/>
    </location>
</feature>
<dbReference type="InterPro" id="IPR036505">
    <property type="entry name" value="Amidase/PGRP_sf"/>
</dbReference>
<dbReference type="Pfam" id="PF01510">
    <property type="entry name" value="Amidase_2"/>
    <property type="match status" value="1"/>
</dbReference>
<keyword evidence="3" id="KW-1185">Reference proteome</keyword>
<organism evidence="2 3">
    <name type="scientific">Limosilactobacillus rudii</name>
    <dbReference type="NCBI Taxonomy" id="2759755"/>
    <lineage>
        <taxon>Bacteria</taxon>
        <taxon>Bacillati</taxon>
        <taxon>Bacillota</taxon>
        <taxon>Bacilli</taxon>
        <taxon>Lactobacillales</taxon>
        <taxon>Lactobacillaceae</taxon>
        <taxon>Limosilactobacillus</taxon>
    </lineage>
</organism>
<proteinExistence type="predicted"/>
<dbReference type="Gene3D" id="3.40.80.10">
    <property type="entry name" value="Peptidoglycan recognition protein-like"/>
    <property type="match status" value="1"/>
</dbReference>
<evidence type="ECO:0000313" key="2">
    <source>
        <dbReference type="EMBL" id="MBB1097776.1"/>
    </source>
</evidence>
<dbReference type="Proteomes" id="UP000517106">
    <property type="component" value="Unassembled WGS sequence"/>
</dbReference>
<dbReference type="EMBL" id="JACIVA010000050">
    <property type="protein sequence ID" value="MBB1097776.1"/>
    <property type="molecule type" value="Genomic_DNA"/>
</dbReference>